<name>A0ABQ5EE18_9ASTR</name>
<dbReference type="Proteomes" id="UP001151760">
    <property type="component" value="Unassembled WGS sequence"/>
</dbReference>
<comment type="caution">
    <text evidence="1">The sequence shown here is derived from an EMBL/GenBank/DDBJ whole genome shotgun (WGS) entry which is preliminary data.</text>
</comment>
<proteinExistence type="predicted"/>
<organism evidence="1 2">
    <name type="scientific">Tanacetum coccineum</name>
    <dbReference type="NCBI Taxonomy" id="301880"/>
    <lineage>
        <taxon>Eukaryota</taxon>
        <taxon>Viridiplantae</taxon>
        <taxon>Streptophyta</taxon>
        <taxon>Embryophyta</taxon>
        <taxon>Tracheophyta</taxon>
        <taxon>Spermatophyta</taxon>
        <taxon>Magnoliopsida</taxon>
        <taxon>eudicotyledons</taxon>
        <taxon>Gunneridae</taxon>
        <taxon>Pentapetalae</taxon>
        <taxon>asterids</taxon>
        <taxon>campanulids</taxon>
        <taxon>Asterales</taxon>
        <taxon>Asteraceae</taxon>
        <taxon>Asteroideae</taxon>
        <taxon>Anthemideae</taxon>
        <taxon>Anthemidinae</taxon>
        <taxon>Tanacetum</taxon>
    </lineage>
</organism>
<accession>A0ABQ5EE18</accession>
<protein>
    <submittedName>
        <fullName evidence="1">Uncharacterized protein</fullName>
    </submittedName>
</protein>
<sequence>MVKRLLRIHEYKQSLSEPFNMAIQAGWGKGLSEVRTEKEILADLSRVENFDAYSDRKLYPIYDKLFEKEYPFVMKIASGYRHIVADILKIHPDPAPSESLAIPTILSALAVVSSNKEKT</sequence>
<dbReference type="EMBL" id="BQNB010016206">
    <property type="protein sequence ID" value="GJT49058.1"/>
    <property type="molecule type" value="Genomic_DNA"/>
</dbReference>
<gene>
    <name evidence="1" type="ORF">Tco_0975215</name>
</gene>
<evidence type="ECO:0000313" key="1">
    <source>
        <dbReference type="EMBL" id="GJT49058.1"/>
    </source>
</evidence>
<reference evidence="1" key="1">
    <citation type="journal article" date="2022" name="Int. J. Mol. Sci.">
        <title>Draft Genome of Tanacetum Coccineum: Genomic Comparison of Closely Related Tanacetum-Family Plants.</title>
        <authorList>
            <person name="Yamashiro T."/>
            <person name="Shiraishi A."/>
            <person name="Nakayama K."/>
            <person name="Satake H."/>
        </authorList>
    </citation>
    <scope>NUCLEOTIDE SEQUENCE</scope>
</reference>
<reference evidence="1" key="2">
    <citation type="submission" date="2022-01" db="EMBL/GenBank/DDBJ databases">
        <authorList>
            <person name="Yamashiro T."/>
            <person name="Shiraishi A."/>
            <person name="Satake H."/>
            <person name="Nakayama K."/>
        </authorList>
    </citation>
    <scope>NUCLEOTIDE SEQUENCE</scope>
</reference>
<evidence type="ECO:0000313" key="2">
    <source>
        <dbReference type="Proteomes" id="UP001151760"/>
    </source>
</evidence>
<keyword evidence="2" id="KW-1185">Reference proteome</keyword>